<dbReference type="SUPFAM" id="SSF51197">
    <property type="entry name" value="Clavaminate synthase-like"/>
    <property type="match status" value="1"/>
</dbReference>
<dbReference type="HOGENOM" id="CLU_016785_1_2_1"/>
<dbReference type="SMART" id="SM00558">
    <property type="entry name" value="JmjC"/>
    <property type="match status" value="1"/>
</dbReference>
<organism evidence="4 5">
    <name type="scientific">Fonsecaea pedrosoi CBS 271.37</name>
    <dbReference type="NCBI Taxonomy" id="1442368"/>
    <lineage>
        <taxon>Eukaryota</taxon>
        <taxon>Fungi</taxon>
        <taxon>Dikarya</taxon>
        <taxon>Ascomycota</taxon>
        <taxon>Pezizomycotina</taxon>
        <taxon>Eurotiomycetes</taxon>
        <taxon>Chaetothyriomycetidae</taxon>
        <taxon>Chaetothyriales</taxon>
        <taxon>Herpotrichiellaceae</taxon>
        <taxon>Fonsecaea</taxon>
    </lineage>
</organism>
<dbReference type="OrthoDB" id="424465at2759"/>
<evidence type="ECO:0000259" key="3">
    <source>
        <dbReference type="PROSITE" id="PS51184"/>
    </source>
</evidence>
<dbReference type="SUPFAM" id="SSF81383">
    <property type="entry name" value="F-box domain"/>
    <property type="match status" value="1"/>
</dbReference>
<dbReference type="PANTHER" id="PTHR12480">
    <property type="entry name" value="ARGININE DEMETHYLASE AND LYSYL-HYDROXYLASE JMJD"/>
    <property type="match status" value="1"/>
</dbReference>
<dbReference type="InterPro" id="IPR001810">
    <property type="entry name" value="F-box_dom"/>
</dbReference>
<gene>
    <name evidence="4" type="ORF">Z517_04010</name>
</gene>
<dbReference type="AlphaFoldDB" id="A0A0D2F2Z0"/>
<reference evidence="4 5" key="1">
    <citation type="submission" date="2015-01" db="EMBL/GenBank/DDBJ databases">
        <title>The Genome Sequence of Fonsecaea pedrosoi CBS 271.37.</title>
        <authorList>
            <consortium name="The Broad Institute Genomics Platform"/>
            <person name="Cuomo C."/>
            <person name="de Hoog S."/>
            <person name="Gorbushina A."/>
            <person name="Stielow B."/>
            <person name="Teixiera M."/>
            <person name="Abouelleil A."/>
            <person name="Chapman S.B."/>
            <person name="Priest M."/>
            <person name="Young S.K."/>
            <person name="Wortman J."/>
            <person name="Nusbaum C."/>
            <person name="Birren B."/>
        </authorList>
    </citation>
    <scope>NUCLEOTIDE SEQUENCE [LARGE SCALE GENOMIC DNA]</scope>
    <source>
        <strain evidence="4 5">CBS 271.37</strain>
    </source>
</reference>
<dbReference type="VEuPathDB" id="FungiDB:Z517_04010"/>
<dbReference type="PROSITE" id="PS50181">
    <property type="entry name" value="FBOX"/>
    <property type="match status" value="1"/>
</dbReference>
<dbReference type="GO" id="GO:0000987">
    <property type="term" value="F:cis-regulatory region sequence-specific DNA binding"/>
    <property type="evidence" value="ECO:0007669"/>
    <property type="project" value="TreeGrafter"/>
</dbReference>
<protein>
    <submittedName>
        <fullName evidence="4">Uncharacterized protein</fullName>
    </submittedName>
</protein>
<dbReference type="Pfam" id="PF13621">
    <property type="entry name" value="Cupin_8"/>
    <property type="match status" value="1"/>
</dbReference>
<dbReference type="PANTHER" id="PTHR12480:SF21">
    <property type="entry name" value="JMJC DOMAIN-CONTAINING PROTEIN 8"/>
    <property type="match status" value="1"/>
</dbReference>
<evidence type="ECO:0000259" key="2">
    <source>
        <dbReference type="PROSITE" id="PS50181"/>
    </source>
</evidence>
<dbReference type="InterPro" id="IPR003347">
    <property type="entry name" value="JmjC_dom"/>
</dbReference>
<feature type="region of interest" description="Disordered" evidence="1">
    <location>
        <begin position="461"/>
        <end position="495"/>
    </location>
</feature>
<dbReference type="RefSeq" id="XP_013284795.1">
    <property type="nucleotide sequence ID" value="XM_013429341.1"/>
</dbReference>
<feature type="compositionally biased region" description="Acidic residues" evidence="1">
    <location>
        <begin position="481"/>
        <end position="495"/>
    </location>
</feature>
<dbReference type="Gene3D" id="2.60.120.650">
    <property type="entry name" value="Cupin"/>
    <property type="match status" value="1"/>
</dbReference>
<dbReference type="PROSITE" id="PS51184">
    <property type="entry name" value="JMJC"/>
    <property type="match status" value="1"/>
</dbReference>
<dbReference type="GeneID" id="25303500"/>
<dbReference type="GO" id="GO:0005634">
    <property type="term" value="C:nucleus"/>
    <property type="evidence" value="ECO:0007669"/>
    <property type="project" value="TreeGrafter"/>
</dbReference>
<dbReference type="EMBL" id="KN846971">
    <property type="protein sequence ID" value="KIW80987.1"/>
    <property type="molecule type" value="Genomic_DNA"/>
</dbReference>
<evidence type="ECO:0000313" key="5">
    <source>
        <dbReference type="Proteomes" id="UP000053029"/>
    </source>
</evidence>
<dbReference type="InterPro" id="IPR041667">
    <property type="entry name" value="Cupin_8"/>
</dbReference>
<feature type="region of interest" description="Disordered" evidence="1">
    <location>
        <begin position="33"/>
        <end position="60"/>
    </location>
</feature>
<evidence type="ECO:0000256" key="1">
    <source>
        <dbReference type="SAM" id="MobiDB-lite"/>
    </source>
</evidence>
<dbReference type="Pfam" id="PF12937">
    <property type="entry name" value="F-box-like"/>
    <property type="match status" value="1"/>
</dbReference>
<sequence>MSSTTTLCTQATHVESAECTPGRSLLQENGFVEQGTSSDDEVEPHPLGVRPSGNALTSDQNAQESMGGFRFLPDGLLVTLLEFLDARALLNLGATCRGFYAYCTYDQLWRDVAVNETNERFEWRGSWRASLLRLPPTTRLAKVDCRYVFSDALYRPFQCSRTPLGPYVSNIPLQNEIPRLKDVSPEEFNDSWVGRPFILTAPVKKWRAFETWDLQYLLAEYGHVSFRCEAVDWPLTTYVEYMESSQDESPLYLFDRAFVEKMGLQDAYEPPEAFQEDFFTLLKDQRPDRRWLIIGPERSGSTFHKDPNATSAWNAIIRGSKYWIMFPSSILPPGVYMSQDQSEVTSPLSIAEWLLSYHAEARAMSGCLEGICREGEVLHVPSGWWHLVVNLEPAIAITQNFVPRAHVPSTIRFLRDRADQVSGFSDKVADPYALFMERLKETDPDLVVSLDDSRKRKWEEVVAGDEEANGEQQGFSFGFSDDLDEAEEPSDSSGL</sequence>
<dbReference type="InterPro" id="IPR050910">
    <property type="entry name" value="JMJD6_ArgDemeth/LysHydrox"/>
</dbReference>
<dbReference type="Proteomes" id="UP000053029">
    <property type="component" value="Unassembled WGS sequence"/>
</dbReference>
<name>A0A0D2F2Z0_9EURO</name>
<feature type="domain" description="F-box" evidence="2">
    <location>
        <begin position="66"/>
        <end position="112"/>
    </location>
</feature>
<keyword evidence="5" id="KW-1185">Reference proteome</keyword>
<evidence type="ECO:0000313" key="4">
    <source>
        <dbReference type="EMBL" id="KIW80987.1"/>
    </source>
</evidence>
<accession>A0A0D2F2Z0</accession>
<feature type="domain" description="JmjC" evidence="3">
    <location>
        <begin position="259"/>
        <end position="418"/>
    </location>
</feature>
<dbReference type="Gene3D" id="1.20.1280.50">
    <property type="match status" value="1"/>
</dbReference>
<proteinExistence type="predicted"/>
<dbReference type="STRING" id="1442368.A0A0D2F2Z0"/>
<dbReference type="InterPro" id="IPR036047">
    <property type="entry name" value="F-box-like_dom_sf"/>
</dbReference>